<evidence type="ECO:0000256" key="2">
    <source>
        <dbReference type="ARBA" id="ARBA00023125"/>
    </source>
</evidence>
<keyword evidence="1" id="KW-0805">Transcription regulation</keyword>
<keyword evidence="3" id="KW-0804">Transcription</keyword>
<sequence>MAPRTNPSPAPGESEEDVCRQVLRILSLIGDKWSILVIGQLRDGTLRFGELHRAVTGISQRMLTLTLRQLERDGLLTRTVHAGVPPRVEYTLTELGTTLLDSAIALGEWATTHRHEINDNRRRYDAAHPS</sequence>
<keyword evidence="2" id="KW-0238">DNA-binding</keyword>
<comment type="caution">
    <text evidence="5">The sequence shown here is derived from an EMBL/GenBank/DDBJ whole genome shotgun (WGS) entry which is preliminary data.</text>
</comment>
<dbReference type="GO" id="GO:0003677">
    <property type="term" value="F:DNA binding"/>
    <property type="evidence" value="ECO:0007669"/>
    <property type="project" value="UniProtKB-KW"/>
</dbReference>
<dbReference type="AlphaFoldDB" id="A0A0N0XVG5"/>
<dbReference type="PROSITE" id="PS51118">
    <property type="entry name" value="HTH_HXLR"/>
    <property type="match status" value="1"/>
</dbReference>
<reference evidence="6" key="1">
    <citation type="submission" date="2015-07" db="EMBL/GenBank/DDBJ databases">
        <authorList>
            <person name="Ju K.-S."/>
            <person name="Doroghazi J.R."/>
            <person name="Metcalf W.W."/>
        </authorList>
    </citation>
    <scope>NUCLEOTIDE SEQUENCE [LARGE SCALE GENOMIC DNA]</scope>
    <source>
        <strain evidence="6">NRRL ISP-5002</strain>
    </source>
</reference>
<dbReference type="Pfam" id="PF01638">
    <property type="entry name" value="HxlR"/>
    <property type="match status" value="1"/>
</dbReference>
<dbReference type="InterPro" id="IPR036388">
    <property type="entry name" value="WH-like_DNA-bd_sf"/>
</dbReference>
<dbReference type="PANTHER" id="PTHR33204:SF39">
    <property type="entry name" value="TRANSCRIPTIONAL REGULATORY PROTEIN"/>
    <property type="match status" value="1"/>
</dbReference>
<dbReference type="Proteomes" id="UP000037982">
    <property type="component" value="Unassembled WGS sequence"/>
</dbReference>
<feature type="domain" description="HTH hxlR-type" evidence="4">
    <location>
        <begin position="19"/>
        <end position="118"/>
    </location>
</feature>
<gene>
    <name evidence="5" type="ORF">ADL29_16105</name>
</gene>
<evidence type="ECO:0000256" key="1">
    <source>
        <dbReference type="ARBA" id="ARBA00023015"/>
    </source>
</evidence>
<dbReference type="Gene3D" id="1.10.10.10">
    <property type="entry name" value="Winged helix-like DNA-binding domain superfamily/Winged helix DNA-binding domain"/>
    <property type="match status" value="1"/>
</dbReference>
<proteinExistence type="predicted"/>
<evidence type="ECO:0000313" key="5">
    <source>
        <dbReference type="EMBL" id="KPC63228.1"/>
    </source>
</evidence>
<dbReference type="RefSeq" id="WP_053924324.1">
    <property type="nucleotide sequence ID" value="NZ_LGKG01000134.1"/>
</dbReference>
<keyword evidence="6" id="KW-1185">Reference proteome</keyword>
<organism evidence="5 6">
    <name type="scientific">Streptomyces chattanoogensis</name>
    <dbReference type="NCBI Taxonomy" id="66876"/>
    <lineage>
        <taxon>Bacteria</taxon>
        <taxon>Bacillati</taxon>
        <taxon>Actinomycetota</taxon>
        <taxon>Actinomycetes</taxon>
        <taxon>Kitasatosporales</taxon>
        <taxon>Streptomycetaceae</taxon>
        <taxon>Streptomyces</taxon>
    </lineage>
</organism>
<evidence type="ECO:0000313" key="6">
    <source>
        <dbReference type="Proteomes" id="UP000037982"/>
    </source>
</evidence>
<protein>
    <submittedName>
        <fullName evidence="5">HxlR family transcriptional regulator</fullName>
    </submittedName>
</protein>
<dbReference type="PATRIC" id="fig|66876.3.peg.3533"/>
<dbReference type="SUPFAM" id="SSF46785">
    <property type="entry name" value="Winged helix' DNA-binding domain"/>
    <property type="match status" value="1"/>
</dbReference>
<evidence type="ECO:0000256" key="3">
    <source>
        <dbReference type="ARBA" id="ARBA00023163"/>
    </source>
</evidence>
<name>A0A0N0XVG5_9ACTN</name>
<dbReference type="InterPro" id="IPR036390">
    <property type="entry name" value="WH_DNA-bd_sf"/>
</dbReference>
<evidence type="ECO:0000259" key="4">
    <source>
        <dbReference type="PROSITE" id="PS51118"/>
    </source>
</evidence>
<dbReference type="EMBL" id="LGKG01000134">
    <property type="protein sequence ID" value="KPC63228.1"/>
    <property type="molecule type" value="Genomic_DNA"/>
</dbReference>
<accession>A0A0N0XVG5</accession>
<dbReference type="InterPro" id="IPR002577">
    <property type="entry name" value="HTH_HxlR"/>
</dbReference>
<dbReference type="PANTHER" id="PTHR33204">
    <property type="entry name" value="TRANSCRIPTIONAL REGULATOR, MARR FAMILY"/>
    <property type="match status" value="1"/>
</dbReference>